<dbReference type="InterPro" id="IPR043151">
    <property type="entry name" value="BAH_sf"/>
</dbReference>
<feature type="domain" description="Bromo" evidence="10">
    <location>
        <begin position="28"/>
        <end position="98"/>
    </location>
</feature>
<keyword evidence="6" id="KW-0804">Transcription</keyword>
<evidence type="ECO:0000313" key="13">
    <source>
        <dbReference type="Proteomes" id="UP000027195"/>
    </source>
</evidence>
<dbReference type="FunCoup" id="A0A067MNY6">
    <property type="interactions" value="157"/>
</dbReference>
<dbReference type="InterPro" id="IPR037382">
    <property type="entry name" value="Rsc/polybromo"/>
</dbReference>
<dbReference type="InterPro" id="IPR001025">
    <property type="entry name" value="BAH_dom"/>
</dbReference>
<evidence type="ECO:0000256" key="3">
    <source>
        <dbReference type="ARBA" id="ARBA00022853"/>
    </source>
</evidence>
<dbReference type="SMART" id="SM00297">
    <property type="entry name" value="BROMO"/>
    <property type="match status" value="1"/>
</dbReference>
<dbReference type="GO" id="GO:0006338">
    <property type="term" value="P:chromatin remodeling"/>
    <property type="evidence" value="ECO:0007669"/>
    <property type="project" value="InterPro"/>
</dbReference>
<protein>
    <recommendedName>
        <fullName evidence="14">BAH domain-containing protein</fullName>
    </recommendedName>
</protein>
<evidence type="ECO:0000256" key="9">
    <source>
        <dbReference type="SAM" id="MobiDB-lite"/>
    </source>
</evidence>
<evidence type="ECO:0000256" key="2">
    <source>
        <dbReference type="ARBA" id="ARBA00022737"/>
    </source>
</evidence>
<keyword evidence="5 8" id="KW-0103">Bromodomain</keyword>
<sequence length="677" mass="75615">MAITEVQKTAIKSVLHDIYSYTSSPGGRGRELHKMFDELPDRTTWKEYYAVIPEPRCLDGVKATFEKGAFNDPLELFSDISLVFSNALHFNEEGSVIYKDANILKALLARSWAAQPSLPQPPATPPPQNKSTEDDTKIEPDIDMASPNHPTMDDGERDPQGDDIIRRLEATLPKWSGPGDAGWMTSVSGDPHARYSEIVNAIKTYRVQSTGDRPAEALEQLREQTDIQDLYHKDPISLSIIESRSQTRFYQHPKDFDVDMFRLFEKGRRWYEAGSTAYGRIILLQRLYHHLTTTSSTTSTATTNFASISAGPGNAKPLRSVESTSEAGVTTFRIPSKDRDFQEEAHFKGTAYKTGDYVHLMNPDDPAQPIIGQIFRIWKPTGAPLGQVSLTACWYFRPEQTVHPANRQFWENEVFKTGHFADHAIEDVMEKIACQFTTKHIRGRPRPPNWYPGWPLYVCDSRYNDREKVFVKIKNWASCIPEDLRKADFMAIHPFEAIVWPRKLGSPFLKGVKGPGGIGDSTEKAEGEKILGGGTGRKRPRRAAAASTPAAPAANPSANIATEPILQSQPLPPQAMPQRRTDERTIVTAAGGLPALGPNPLMETLPHETVRHFDRDPVSGQLFWFPGPPLDKSPLPNIHTPRHSLKYLAFLAEKERGSKSNVAGQADRVGKRGHPED</sequence>
<evidence type="ECO:0000256" key="1">
    <source>
        <dbReference type="ARBA" id="ARBA00004123"/>
    </source>
</evidence>
<dbReference type="PANTHER" id="PTHR16062:SF21">
    <property type="entry name" value="CHROMATIN STRUCTURE-REMODELING COMPLEX SUBUNIT RSC1-RELATED"/>
    <property type="match status" value="1"/>
</dbReference>
<dbReference type="InParanoid" id="A0A067MNY6"/>
<keyword evidence="4" id="KW-0805">Transcription regulation</keyword>
<dbReference type="Pfam" id="PF00439">
    <property type="entry name" value="Bromodomain"/>
    <property type="match status" value="2"/>
</dbReference>
<dbReference type="GO" id="GO:0003682">
    <property type="term" value="F:chromatin binding"/>
    <property type="evidence" value="ECO:0007669"/>
    <property type="project" value="InterPro"/>
</dbReference>
<feature type="region of interest" description="Disordered" evidence="9">
    <location>
        <begin position="515"/>
        <end position="557"/>
    </location>
</feature>
<dbReference type="SUPFAM" id="SSF47370">
    <property type="entry name" value="Bromodomain"/>
    <property type="match status" value="2"/>
</dbReference>
<dbReference type="InterPro" id="IPR001487">
    <property type="entry name" value="Bromodomain"/>
</dbReference>
<evidence type="ECO:0000256" key="7">
    <source>
        <dbReference type="ARBA" id="ARBA00023242"/>
    </source>
</evidence>
<keyword evidence="2" id="KW-0677">Repeat</keyword>
<dbReference type="HOGENOM" id="CLU_007728_1_0_1"/>
<dbReference type="AlphaFoldDB" id="A0A067MNY6"/>
<evidence type="ECO:0000256" key="6">
    <source>
        <dbReference type="ARBA" id="ARBA00023163"/>
    </source>
</evidence>
<comment type="subcellular location">
    <subcellularLocation>
        <location evidence="1">Nucleus</location>
    </subcellularLocation>
</comment>
<dbReference type="PROSITE" id="PS50014">
    <property type="entry name" value="BROMODOMAIN_2"/>
    <property type="match status" value="1"/>
</dbReference>
<feature type="compositionally biased region" description="Low complexity" evidence="9">
    <location>
        <begin position="543"/>
        <end position="557"/>
    </location>
</feature>
<feature type="compositionally biased region" description="Pro residues" evidence="9">
    <location>
        <begin position="118"/>
        <end position="128"/>
    </location>
</feature>
<dbReference type="STRING" id="930990.A0A067MNY6"/>
<dbReference type="Pfam" id="PF01426">
    <property type="entry name" value="BAH"/>
    <property type="match status" value="1"/>
</dbReference>
<reference evidence="13" key="1">
    <citation type="journal article" date="2014" name="Proc. Natl. Acad. Sci. U.S.A.">
        <title>Extensive sampling of basidiomycete genomes demonstrates inadequacy of the white-rot/brown-rot paradigm for wood decay fungi.</title>
        <authorList>
            <person name="Riley R."/>
            <person name="Salamov A.A."/>
            <person name="Brown D.W."/>
            <person name="Nagy L.G."/>
            <person name="Floudas D."/>
            <person name="Held B.W."/>
            <person name="Levasseur A."/>
            <person name="Lombard V."/>
            <person name="Morin E."/>
            <person name="Otillar R."/>
            <person name="Lindquist E.A."/>
            <person name="Sun H."/>
            <person name="LaButti K.M."/>
            <person name="Schmutz J."/>
            <person name="Jabbour D."/>
            <person name="Luo H."/>
            <person name="Baker S.E."/>
            <person name="Pisabarro A.G."/>
            <person name="Walton J.D."/>
            <person name="Blanchette R.A."/>
            <person name="Henrissat B."/>
            <person name="Martin F."/>
            <person name="Cullen D."/>
            <person name="Hibbett D.S."/>
            <person name="Grigoriev I.V."/>
        </authorList>
    </citation>
    <scope>NUCLEOTIDE SEQUENCE [LARGE SCALE GENOMIC DNA]</scope>
    <source>
        <strain evidence="13">FD-172 SS1</strain>
    </source>
</reference>
<evidence type="ECO:0008006" key="14">
    <source>
        <dbReference type="Google" id="ProtNLM"/>
    </source>
</evidence>
<evidence type="ECO:0000256" key="8">
    <source>
        <dbReference type="PROSITE-ProRule" id="PRU00035"/>
    </source>
</evidence>
<dbReference type="EMBL" id="KL198023">
    <property type="protein sequence ID" value="KDQ17463.1"/>
    <property type="molecule type" value="Genomic_DNA"/>
</dbReference>
<dbReference type="PROSITE" id="PS51038">
    <property type="entry name" value="BAH"/>
    <property type="match status" value="1"/>
</dbReference>
<feature type="region of interest" description="Disordered" evidence="9">
    <location>
        <begin position="656"/>
        <end position="677"/>
    </location>
</feature>
<dbReference type="Gene3D" id="2.30.30.490">
    <property type="match status" value="1"/>
</dbReference>
<accession>A0A067MNY6</accession>
<feature type="region of interest" description="Disordered" evidence="9">
    <location>
        <begin position="115"/>
        <end position="161"/>
    </location>
</feature>
<dbReference type="PANTHER" id="PTHR16062">
    <property type="entry name" value="SWI/SNF-RELATED"/>
    <property type="match status" value="1"/>
</dbReference>
<feature type="compositionally biased region" description="Basic and acidic residues" evidence="9">
    <location>
        <begin position="131"/>
        <end position="140"/>
    </location>
</feature>
<name>A0A067MNY6_BOTB1</name>
<keyword evidence="3" id="KW-0156">Chromatin regulator</keyword>
<evidence type="ECO:0000259" key="11">
    <source>
        <dbReference type="PROSITE" id="PS51038"/>
    </source>
</evidence>
<dbReference type="CDD" id="cd04717">
    <property type="entry name" value="BAH_polybromo"/>
    <property type="match status" value="1"/>
</dbReference>
<evidence type="ECO:0000313" key="12">
    <source>
        <dbReference type="EMBL" id="KDQ17463.1"/>
    </source>
</evidence>
<feature type="domain" description="BAH" evidence="11">
    <location>
        <begin position="350"/>
        <end position="474"/>
    </location>
</feature>
<evidence type="ECO:0000259" key="10">
    <source>
        <dbReference type="PROSITE" id="PS50014"/>
    </source>
</evidence>
<feature type="compositionally biased region" description="Basic and acidic residues" evidence="9">
    <location>
        <begin position="151"/>
        <end position="161"/>
    </location>
</feature>
<gene>
    <name evidence="12" type="ORF">BOTBODRAFT_29646</name>
</gene>
<keyword evidence="13" id="KW-1185">Reference proteome</keyword>
<dbReference type="Proteomes" id="UP000027195">
    <property type="component" value="Unassembled WGS sequence"/>
</dbReference>
<dbReference type="GO" id="GO:0006368">
    <property type="term" value="P:transcription elongation by RNA polymerase II"/>
    <property type="evidence" value="ECO:0007669"/>
    <property type="project" value="TreeGrafter"/>
</dbReference>
<evidence type="ECO:0000256" key="5">
    <source>
        <dbReference type="ARBA" id="ARBA00023117"/>
    </source>
</evidence>
<feature type="compositionally biased region" description="Basic and acidic residues" evidence="9">
    <location>
        <begin position="668"/>
        <end position="677"/>
    </location>
</feature>
<evidence type="ECO:0000256" key="4">
    <source>
        <dbReference type="ARBA" id="ARBA00023015"/>
    </source>
</evidence>
<dbReference type="GO" id="GO:0016586">
    <property type="term" value="C:RSC-type complex"/>
    <property type="evidence" value="ECO:0007669"/>
    <property type="project" value="InterPro"/>
</dbReference>
<proteinExistence type="predicted"/>
<dbReference type="SMART" id="SM00439">
    <property type="entry name" value="BAH"/>
    <property type="match status" value="1"/>
</dbReference>
<organism evidence="12 13">
    <name type="scientific">Botryobasidium botryosum (strain FD-172 SS1)</name>
    <dbReference type="NCBI Taxonomy" id="930990"/>
    <lineage>
        <taxon>Eukaryota</taxon>
        <taxon>Fungi</taxon>
        <taxon>Dikarya</taxon>
        <taxon>Basidiomycota</taxon>
        <taxon>Agaricomycotina</taxon>
        <taxon>Agaricomycetes</taxon>
        <taxon>Cantharellales</taxon>
        <taxon>Botryobasidiaceae</taxon>
        <taxon>Botryobasidium</taxon>
    </lineage>
</organism>
<dbReference type="InterPro" id="IPR036427">
    <property type="entry name" value="Bromodomain-like_sf"/>
</dbReference>
<keyword evidence="7" id="KW-0539">Nucleus</keyword>
<dbReference type="Gene3D" id="1.20.920.10">
    <property type="entry name" value="Bromodomain-like"/>
    <property type="match status" value="2"/>
</dbReference>
<dbReference type="OrthoDB" id="1742084at2759"/>